<evidence type="ECO:0000256" key="1">
    <source>
        <dbReference type="ARBA" id="ARBA00005350"/>
    </source>
</evidence>
<proteinExistence type="inferred from homology"/>
<evidence type="ECO:0000313" key="4">
    <source>
        <dbReference type="Proteomes" id="UP000801492"/>
    </source>
</evidence>
<reference evidence="3" key="1">
    <citation type="submission" date="2019-08" db="EMBL/GenBank/DDBJ databases">
        <title>The genome of the North American firefly Photinus pyralis.</title>
        <authorList>
            <consortium name="Photinus pyralis genome working group"/>
            <person name="Fallon T.R."/>
            <person name="Sander Lower S.E."/>
            <person name="Weng J.-K."/>
        </authorList>
    </citation>
    <scope>NUCLEOTIDE SEQUENCE</scope>
    <source>
        <strain evidence="3">TRF0915ILg1</strain>
        <tissue evidence="3">Whole body</tissue>
    </source>
</reference>
<dbReference type="PANTHER" id="PTHR23248:SF9">
    <property type="entry name" value="PHOSPHOLIPID SCRAMBLASE"/>
    <property type="match status" value="1"/>
</dbReference>
<dbReference type="EMBL" id="VTPC01090731">
    <property type="protein sequence ID" value="KAF2881504.1"/>
    <property type="molecule type" value="Genomic_DNA"/>
</dbReference>
<dbReference type="SUPFAM" id="SSF54518">
    <property type="entry name" value="Tubby C-terminal domain-like"/>
    <property type="match status" value="1"/>
</dbReference>
<evidence type="ECO:0000256" key="2">
    <source>
        <dbReference type="RuleBase" id="RU363116"/>
    </source>
</evidence>
<dbReference type="AlphaFoldDB" id="A0A8K0G0R9"/>
<dbReference type="InterPro" id="IPR005552">
    <property type="entry name" value="Scramblase"/>
</dbReference>
<dbReference type="OrthoDB" id="191150at2759"/>
<dbReference type="InterPro" id="IPR025659">
    <property type="entry name" value="Tubby-like_C"/>
</dbReference>
<dbReference type="GO" id="GO:0017128">
    <property type="term" value="F:phospholipid scramblase activity"/>
    <property type="evidence" value="ECO:0007669"/>
    <property type="project" value="InterPro"/>
</dbReference>
<protein>
    <recommendedName>
        <fullName evidence="2">Phospholipid scramblase</fullName>
    </recommendedName>
</protein>
<dbReference type="Pfam" id="PF03803">
    <property type="entry name" value="Scramblase"/>
    <property type="match status" value="1"/>
</dbReference>
<organism evidence="3 4">
    <name type="scientific">Ignelater luminosus</name>
    <name type="common">Cucubano</name>
    <name type="synonym">Pyrophorus luminosus</name>
    <dbReference type="NCBI Taxonomy" id="2038154"/>
    <lineage>
        <taxon>Eukaryota</taxon>
        <taxon>Metazoa</taxon>
        <taxon>Ecdysozoa</taxon>
        <taxon>Arthropoda</taxon>
        <taxon>Hexapoda</taxon>
        <taxon>Insecta</taxon>
        <taxon>Pterygota</taxon>
        <taxon>Neoptera</taxon>
        <taxon>Endopterygota</taxon>
        <taxon>Coleoptera</taxon>
        <taxon>Polyphaga</taxon>
        <taxon>Elateriformia</taxon>
        <taxon>Elateroidea</taxon>
        <taxon>Elateridae</taxon>
        <taxon>Agrypninae</taxon>
        <taxon>Pyrophorini</taxon>
        <taxon>Ignelater</taxon>
    </lineage>
</organism>
<keyword evidence="2" id="KW-0564">Palmitate</keyword>
<sequence>MQTTSSNASKHSSKFAPWMVKPKGISDCPNGLEYLAVLDQLFVEQQVEMTEVITGVEGENSYIVKNNIGEKIYFAQEHSDVLGRTICGHRRMFDITITDKEGNTVLQLFHPLACDYCCCPCWLQSIEVATAGGTLLGKVIQKWSLWIPRFKVTNAHKKVIFRIKGPCCTCSCCCGSSDVQFKLINPYDKSEVGYLSKYWSGLAKEVFTDADNFGVSFPMDTDIKMKAVLLGAIILIDYMFFETNSLQNRALLAAMLA</sequence>
<dbReference type="GO" id="GO:0005886">
    <property type="term" value="C:plasma membrane"/>
    <property type="evidence" value="ECO:0007669"/>
    <property type="project" value="TreeGrafter"/>
</dbReference>
<comment type="function">
    <text evidence="2">May mediate accelerated ATP-independent bidirectional transbilayer migration of phospholipids upon binding calcium ions that results in a loss of phospholipid asymmetry in the plasma membrane.</text>
</comment>
<keyword evidence="2" id="KW-0106">Calcium</keyword>
<keyword evidence="4" id="KW-1185">Reference proteome</keyword>
<name>A0A8K0G0R9_IGNLU</name>
<comment type="similarity">
    <text evidence="1 2">Belongs to the phospholipid scramblase family.</text>
</comment>
<comment type="caution">
    <text evidence="3">The sequence shown here is derived from an EMBL/GenBank/DDBJ whole genome shotgun (WGS) entry which is preliminary data.</text>
</comment>
<dbReference type="PANTHER" id="PTHR23248">
    <property type="entry name" value="PHOSPHOLIPID SCRAMBLASE-RELATED"/>
    <property type="match status" value="1"/>
</dbReference>
<comment type="cofactor">
    <cofactor evidence="2">
        <name>Ca(2+)</name>
        <dbReference type="ChEBI" id="CHEBI:29108"/>
    </cofactor>
</comment>
<accession>A0A8K0G0R9</accession>
<evidence type="ECO:0000313" key="3">
    <source>
        <dbReference type="EMBL" id="KAF2881504.1"/>
    </source>
</evidence>
<dbReference type="Proteomes" id="UP000801492">
    <property type="component" value="Unassembled WGS sequence"/>
</dbReference>
<gene>
    <name evidence="3" type="ORF">ILUMI_24661</name>
</gene>
<keyword evidence="2" id="KW-0449">Lipoprotein</keyword>